<dbReference type="RefSeq" id="WP_267676012.1">
    <property type="nucleotide sequence ID" value="NZ_CP113088.1"/>
</dbReference>
<dbReference type="AlphaFoldDB" id="A0A9E8SCK1"/>
<proteinExistence type="predicted"/>
<dbReference type="KEGG" id="lnu:N7U66_15250"/>
<protein>
    <submittedName>
        <fullName evidence="1">Uncharacterized protein</fullName>
    </submittedName>
</protein>
<gene>
    <name evidence="1" type="ORF">N7U66_15250</name>
</gene>
<keyword evidence="2" id="KW-1185">Reference proteome</keyword>
<evidence type="ECO:0000313" key="2">
    <source>
        <dbReference type="Proteomes" id="UP001164705"/>
    </source>
</evidence>
<reference evidence="1" key="1">
    <citation type="submission" date="2022-11" db="EMBL/GenBank/DDBJ databases">
        <title>Lacinutrix neustonica HL-RS19T sp. nov., isolated from the surface microlayer sample of brackish Lake Shihwa.</title>
        <authorList>
            <person name="Choi J.Y."/>
            <person name="Hwang C.Y."/>
        </authorList>
    </citation>
    <scope>NUCLEOTIDE SEQUENCE</scope>
    <source>
        <strain evidence="1">HL-RS19</strain>
    </source>
</reference>
<evidence type="ECO:0000313" key="1">
    <source>
        <dbReference type="EMBL" id="WAC01398.1"/>
    </source>
</evidence>
<dbReference type="Proteomes" id="UP001164705">
    <property type="component" value="Chromosome"/>
</dbReference>
<sequence length="76" mass="9111">MILAKIIGPEFNGDKNLMIHLYDKNTKKIKADLENERYWDWNKNNSHKYQSFLIGSKNSNVMEDAKNHLYLDQYDF</sequence>
<dbReference type="EMBL" id="CP113088">
    <property type="protein sequence ID" value="WAC01398.1"/>
    <property type="molecule type" value="Genomic_DNA"/>
</dbReference>
<accession>A0A9E8SCK1</accession>
<organism evidence="1 2">
    <name type="scientific">Lacinutrix neustonica</name>
    <dbReference type="NCBI Taxonomy" id="2980107"/>
    <lineage>
        <taxon>Bacteria</taxon>
        <taxon>Pseudomonadati</taxon>
        <taxon>Bacteroidota</taxon>
        <taxon>Flavobacteriia</taxon>
        <taxon>Flavobacteriales</taxon>
        <taxon>Flavobacteriaceae</taxon>
        <taxon>Lacinutrix</taxon>
    </lineage>
</organism>
<name>A0A9E8SCK1_9FLAO</name>